<protein>
    <submittedName>
        <fullName evidence="2">Uncharacterized protein</fullName>
    </submittedName>
</protein>
<evidence type="ECO:0000313" key="2">
    <source>
        <dbReference type="EMBL" id="TYG86341.1"/>
    </source>
</evidence>
<gene>
    <name evidence="2" type="ORF">ES288_A13G127000v1</name>
</gene>
<evidence type="ECO:0000313" key="3">
    <source>
        <dbReference type="Proteomes" id="UP000323506"/>
    </source>
</evidence>
<organism evidence="2 3">
    <name type="scientific">Gossypium darwinii</name>
    <name type="common">Darwin's cotton</name>
    <name type="synonym">Gossypium barbadense var. darwinii</name>
    <dbReference type="NCBI Taxonomy" id="34276"/>
    <lineage>
        <taxon>Eukaryota</taxon>
        <taxon>Viridiplantae</taxon>
        <taxon>Streptophyta</taxon>
        <taxon>Embryophyta</taxon>
        <taxon>Tracheophyta</taxon>
        <taxon>Spermatophyta</taxon>
        <taxon>Magnoliopsida</taxon>
        <taxon>eudicotyledons</taxon>
        <taxon>Gunneridae</taxon>
        <taxon>Pentapetalae</taxon>
        <taxon>rosids</taxon>
        <taxon>malvids</taxon>
        <taxon>Malvales</taxon>
        <taxon>Malvaceae</taxon>
        <taxon>Malvoideae</taxon>
        <taxon>Gossypium</taxon>
    </lineage>
</organism>
<proteinExistence type="predicted"/>
<keyword evidence="3" id="KW-1185">Reference proteome</keyword>
<name>A0A5D2DZL7_GOSDA</name>
<sequence length="75" mass="8437">MPEKKRGRERREGRFPARGPVTGRSPDRRAPPSPATVHGTSGGAESTCRRRWWGASAERLGFISFFSMLRYLVGF</sequence>
<accession>A0A5D2DZL7</accession>
<dbReference type="AlphaFoldDB" id="A0A5D2DZL7"/>
<reference evidence="2 3" key="1">
    <citation type="submission" date="2019-06" db="EMBL/GenBank/DDBJ databases">
        <title>WGS assembly of Gossypium darwinii.</title>
        <authorList>
            <person name="Chen Z.J."/>
            <person name="Sreedasyam A."/>
            <person name="Ando A."/>
            <person name="Song Q."/>
            <person name="De L."/>
            <person name="Hulse-Kemp A."/>
            <person name="Ding M."/>
            <person name="Ye W."/>
            <person name="Kirkbride R."/>
            <person name="Jenkins J."/>
            <person name="Plott C."/>
            <person name="Lovell J."/>
            <person name="Lin Y.-M."/>
            <person name="Vaughn R."/>
            <person name="Liu B."/>
            <person name="Li W."/>
            <person name="Simpson S."/>
            <person name="Scheffler B."/>
            <person name="Saski C."/>
            <person name="Grover C."/>
            <person name="Hu G."/>
            <person name="Conover J."/>
            <person name="Carlson J."/>
            <person name="Shu S."/>
            <person name="Boston L."/>
            <person name="Williams M."/>
            <person name="Peterson D."/>
            <person name="Mcgee K."/>
            <person name="Jones D."/>
            <person name="Wendel J."/>
            <person name="Stelly D."/>
            <person name="Grimwood J."/>
            <person name="Schmutz J."/>
        </authorList>
    </citation>
    <scope>NUCLEOTIDE SEQUENCE [LARGE SCALE GENOMIC DNA]</scope>
    <source>
        <strain evidence="2">1808015.09</strain>
    </source>
</reference>
<dbReference type="EMBL" id="CM017700">
    <property type="protein sequence ID" value="TYG86341.1"/>
    <property type="molecule type" value="Genomic_DNA"/>
</dbReference>
<feature type="compositionally biased region" description="Basic and acidic residues" evidence="1">
    <location>
        <begin position="1"/>
        <end position="15"/>
    </location>
</feature>
<dbReference type="Proteomes" id="UP000323506">
    <property type="component" value="Chromosome A13"/>
</dbReference>
<feature type="region of interest" description="Disordered" evidence="1">
    <location>
        <begin position="1"/>
        <end position="48"/>
    </location>
</feature>
<evidence type="ECO:0000256" key="1">
    <source>
        <dbReference type="SAM" id="MobiDB-lite"/>
    </source>
</evidence>